<dbReference type="PIRSF" id="PIRSF038896">
    <property type="entry name" value="NAPE-PLD"/>
    <property type="match status" value="1"/>
</dbReference>
<comment type="caution">
    <text evidence="2">The sequence shown here is derived from an EMBL/GenBank/DDBJ whole genome shotgun (WGS) entry which is preliminary data.</text>
</comment>
<proteinExistence type="predicted"/>
<feature type="domain" description="Metallo-beta-lactamase" evidence="1">
    <location>
        <begin position="130"/>
        <end position="323"/>
    </location>
</feature>
<gene>
    <name evidence="2" type="ORF">AZI86_04315</name>
</gene>
<sequence length="380" mass="43288">MVRVLKITILLLLVLSLGIIGGLMFGAFSSFGSLPTDENFSTYKSSTQFDAEKGIFVNRRPTILEEMRKRTMNFSSIIKFIFNNTPDRVPTAELPAVAPDFDTFKAASDDIKLIWFGHSSILLNLDGKMVLIDPVLSSSTGPFGFMMKRFRATVADPSTLPPIDVVVISHDHYDHLDTDTIRAFKETKTQFMVPLGVGAHLHRWGILADRITEMDWWESKTVDGIQFTATPAQHFSGRSLMNQTKSLWASWVVQSKKHRLYFSGDSGYDVHFKDIGDKLGPFDIAFIENGQYNEKWPEVHLHPADSIQAYFDLRAKKYFPIHWGMFSLAMHAWHEPVEKLSEEALKKNIPLITPVMGETVTVNDQYKPVFWWKDLLKKVP</sequence>
<dbReference type="SUPFAM" id="SSF56281">
    <property type="entry name" value="Metallo-hydrolase/oxidoreductase"/>
    <property type="match status" value="1"/>
</dbReference>
<dbReference type="InterPro" id="IPR001279">
    <property type="entry name" value="Metallo-B-lactamas"/>
</dbReference>
<dbReference type="OrthoDB" id="5288928at2"/>
<organism evidence="2 3">
    <name type="scientific">Bdellovibrio bacteriovorus</name>
    <dbReference type="NCBI Taxonomy" id="959"/>
    <lineage>
        <taxon>Bacteria</taxon>
        <taxon>Pseudomonadati</taxon>
        <taxon>Bdellovibrionota</taxon>
        <taxon>Bdellovibrionia</taxon>
        <taxon>Bdellovibrionales</taxon>
        <taxon>Pseudobdellovibrionaceae</taxon>
        <taxon>Bdellovibrio</taxon>
    </lineage>
</organism>
<name>A0A150WPQ6_BDEBC</name>
<dbReference type="InterPro" id="IPR024884">
    <property type="entry name" value="NAPE-PLD"/>
</dbReference>
<dbReference type="InterPro" id="IPR036866">
    <property type="entry name" value="RibonucZ/Hydroxyglut_hydro"/>
</dbReference>
<dbReference type="RefSeq" id="WP_061833853.1">
    <property type="nucleotide sequence ID" value="NZ_LUKE01000001.1"/>
</dbReference>
<dbReference type="GO" id="GO:0008270">
    <property type="term" value="F:zinc ion binding"/>
    <property type="evidence" value="ECO:0007669"/>
    <property type="project" value="InterPro"/>
</dbReference>
<keyword evidence="3" id="KW-1185">Reference proteome</keyword>
<dbReference type="Proteomes" id="UP000075320">
    <property type="component" value="Unassembled WGS sequence"/>
</dbReference>
<dbReference type="GO" id="GO:0005737">
    <property type="term" value="C:cytoplasm"/>
    <property type="evidence" value="ECO:0007669"/>
    <property type="project" value="TreeGrafter"/>
</dbReference>
<dbReference type="Pfam" id="PF12706">
    <property type="entry name" value="Lactamase_B_2"/>
    <property type="match status" value="1"/>
</dbReference>
<dbReference type="PANTHER" id="PTHR15032:SF4">
    <property type="entry name" value="N-ACYL-PHOSPHATIDYLETHANOLAMINE-HYDROLYZING PHOSPHOLIPASE D"/>
    <property type="match status" value="1"/>
</dbReference>
<keyword evidence="2" id="KW-0378">Hydrolase</keyword>
<evidence type="ECO:0000313" key="2">
    <source>
        <dbReference type="EMBL" id="KYG66287.1"/>
    </source>
</evidence>
<protein>
    <submittedName>
        <fullName evidence="2">Hydrolase</fullName>
    </submittedName>
</protein>
<dbReference type="EMBL" id="LUKE01000001">
    <property type="protein sequence ID" value="KYG66287.1"/>
    <property type="molecule type" value="Genomic_DNA"/>
</dbReference>
<evidence type="ECO:0000313" key="3">
    <source>
        <dbReference type="Proteomes" id="UP000075320"/>
    </source>
</evidence>
<dbReference type="AlphaFoldDB" id="A0A150WPQ6"/>
<accession>A0A150WPQ6</accession>
<dbReference type="PANTHER" id="PTHR15032">
    <property type="entry name" value="N-ACYL-PHOSPHATIDYLETHANOLAMINE-HYDROLYZING PHOSPHOLIPASE D"/>
    <property type="match status" value="1"/>
</dbReference>
<reference evidence="2 3" key="1">
    <citation type="submission" date="2016-03" db="EMBL/GenBank/DDBJ databases">
        <authorList>
            <person name="Ploux O."/>
        </authorList>
    </citation>
    <scope>NUCLEOTIDE SEQUENCE [LARGE SCALE GENOMIC DNA]</scope>
    <source>
        <strain evidence="2 3">R0</strain>
    </source>
</reference>
<dbReference type="Gene3D" id="3.60.15.10">
    <property type="entry name" value="Ribonuclease Z/Hydroxyacylglutathione hydrolase-like"/>
    <property type="match status" value="1"/>
</dbReference>
<evidence type="ECO:0000259" key="1">
    <source>
        <dbReference type="Pfam" id="PF12706"/>
    </source>
</evidence>
<dbReference type="GO" id="GO:0070290">
    <property type="term" value="F:N-acylphosphatidylethanolamine-specific phospholipase D activity"/>
    <property type="evidence" value="ECO:0007669"/>
    <property type="project" value="InterPro"/>
</dbReference>